<keyword evidence="6 9" id="KW-0769">Symport</keyword>
<dbReference type="Pfam" id="PF01235">
    <property type="entry name" value="Na_Ala_symp"/>
    <property type="match status" value="1"/>
</dbReference>
<dbReference type="PANTHER" id="PTHR30330">
    <property type="entry name" value="AGSS FAMILY TRANSPORTER, SODIUM-ALANINE"/>
    <property type="match status" value="1"/>
</dbReference>
<dbReference type="PROSITE" id="PS00873">
    <property type="entry name" value="NA_ALANINE_SYMP"/>
    <property type="match status" value="1"/>
</dbReference>
<evidence type="ECO:0000256" key="8">
    <source>
        <dbReference type="ARBA" id="ARBA00023136"/>
    </source>
</evidence>
<dbReference type="GO" id="GO:0005886">
    <property type="term" value="C:plasma membrane"/>
    <property type="evidence" value="ECO:0007669"/>
    <property type="project" value="UniProtKB-SubCell"/>
</dbReference>
<feature type="transmembrane region" description="Helical" evidence="9">
    <location>
        <begin position="221"/>
        <end position="246"/>
    </location>
</feature>
<feature type="transmembrane region" description="Helical" evidence="9">
    <location>
        <begin position="395"/>
        <end position="415"/>
    </location>
</feature>
<feature type="transmembrane region" description="Helical" evidence="9">
    <location>
        <begin position="348"/>
        <end position="375"/>
    </location>
</feature>
<dbReference type="PRINTS" id="PR00175">
    <property type="entry name" value="NAALASMPORT"/>
</dbReference>
<gene>
    <name evidence="10" type="ORF">BSZ40_10560</name>
</gene>
<dbReference type="EMBL" id="MQVS01000014">
    <property type="protein sequence ID" value="OKL50869.1"/>
    <property type="molecule type" value="Genomic_DNA"/>
</dbReference>
<evidence type="ECO:0000256" key="9">
    <source>
        <dbReference type="RuleBase" id="RU363064"/>
    </source>
</evidence>
<sequence length="475" mass="50510">MNTVLEQIANYLYTYVLIVILIGGGLYFFLRTRALPLVMLPEAVRLVREAPAEQGAVSSFKALMVSTASRVGIGNIAGVSTAIALGGAGAVFWMWVIALLGAASAFVESTLAQIYKRRAQDGTSYGGPAYYIATALRKPWLGYLFAVCLILTYVGGFNLVASYTMFESISTTKLFGPDSPLPFQPSVLAGFLLAAALGLAVYGGVKWLANVTAVLVPFMAISYLLLCFIVIGANITSVLDVLIAIFRQAFDLSAFGGGFAGSAIMLGIKRGLYSNEAGVGSAPNAAATASVSHPAKQGLVQMLSVWIDTMVICTATALALLCSGVGGLGADGTVLKGAPYVQAVWQSVFGALGPHLVTAALLVFGFTTLLGNYFYAEANLRIVLRREPSEPARNVFRLLCIIVVYLGANAQFSVVWNAADIIMGVLVLINMPSILVLGRHALRALQDYRGQRRRGRNPVYVAADNGVTETTDYWR</sequence>
<feature type="transmembrane region" description="Helical" evidence="9">
    <location>
        <begin position="252"/>
        <end position="268"/>
    </location>
</feature>
<feature type="transmembrane region" description="Helical" evidence="9">
    <location>
        <begin position="92"/>
        <end position="111"/>
    </location>
</feature>
<feature type="transmembrane region" description="Helical" evidence="9">
    <location>
        <begin position="421"/>
        <end position="442"/>
    </location>
</feature>
<evidence type="ECO:0000256" key="7">
    <source>
        <dbReference type="ARBA" id="ARBA00022989"/>
    </source>
</evidence>
<organism evidence="10 11">
    <name type="scientific">Buchananella hordeovulneris</name>
    <dbReference type="NCBI Taxonomy" id="52770"/>
    <lineage>
        <taxon>Bacteria</taxon>
        <taxon>Bacillati</taxon>
        <taxon>Actinomycetota</taxon>
        <taxon>Actinomycetes</taxon>
        <taxon>Actinomycetales</taxon>
        <taxon>Actinomycetaceae</taxon>
        <taxon>Buchananella</taxon>
    </lineage>
</organism>
<feature type="transmembrane region" description="Helical" evidence="9">
    <location>
        <begin position="305"/>
        <end position="328"/>
    </location>
</feature>
<evidence type="ECO:0000313" key="11">
    <source>
        <dbReference type="Proteomes" id="UP000185612"/>
    </source>
</evidence>
<comment type="subcellular location">
    <subcellularLocation>
        <location evidence="1 9">Cell membrane</location>
        <topology evidence="1 9">Multi-pass membrane protein</topology>
    </subcellularLocation>
</comment>
<dbReference type="STRING" id="52770.BSZ40_10560"/>
<keyword evidence="4 9" id="KW-1003">Cell membrane</keyword>
<evidence type="ECO:0000256" key="6">
    <source>
        <dbReference type="ARBA" id="ARBA00022847"/>
    </source>
</evidence>
<evidence type="ECO:0000256" key="1">
    <source>
        <dbReference type="ARBA" id="ARBA00004651"/>
    </source>
</evidence>
<dbReference type="NCBIfam" id="TIGR00835">
    <property type="entry name" value="agcS"/>
    <property type="match status" value="1"/>
</dbReference>
<dbReference type="Proteomes" id="UP000185612">
    <property type="component" value="Unassembled WGS sequence"/>
</dbReference>
<comment type="similarity">
    <text evidence="2 9">Belongs to the alanine or glycine:cation symporter (AGCS) (TC 2.A.25) family.</text>
</comment>
<protein>
    <submittedName>
        <fullName evidence="10">Amino acid carrier protein</fullName>
    </submittedName>
</protein>
<evidence type="ECO:0000313" key="10">
    <source>
        <dbReference type="EMBL" id="OKL50869.1"/>
    </source>
</evidence>
<reference evidence="11" key="1">
    <citation type="submission" date="2016-12" db="EMBL/GenBank/DDBJ databases">
        <authorList>
            <person name="Meng X."/>
        </authorList>
    </citation>
    <scope>NUCLEOTIDE SEQUENCE [LARGE SCALE GENOMIC DNA]</scope>
    <source>
        <strain evidence="11">DSM 20732</strain>
    </source>
</reference>
<name>A0A1Q5PTR5_9ACTO</name>
<dbReference type="InParanoid" id="A0A1Q5PTR5"/>
<feature type="transmembrane region" description="Helical" evidence="9">
    <location>
        <begin position="12"/>
        <end position="30"/>
    </location>
</feature>
<evidence type="ECO:0000256" key="4">
    <source>
        <dbReference type="ARBA" id="ARBA00022475"/>
    </source>
</evidence>
<evidence type="ECO:0000256" key="3">
    <source>
        <dbReference type="ARBA" id="ARBA00022448"/>
    </source>
</evidence>
<keyword evidence="8 9" id="KW-0472">Membrane</keyword>
<dbReference type="OrthoDB" id="9806926at2"/>
<dbReference type="PANTHER" id="PTHR30330:SF1">
    <property type="entry name" value="AMINO-ACID CARRIER PROTEIN ALST"/>
    <property type="match status" value="1"/>
</dbReference>
<dbReference type="InterPro" id="IPR001463">
    <property type="entry name" value="Na/Ala_symport"/>
</dbReference>
<dbReference type="AlphaFoldDB" id="A0A1Q5PTR5"/>
<feature type="transmembrane region" description="Helical" evidence="9">
    <location>
        <begin position="186"/>
        <end position="209"/>
    </location>
</feature>
<evidence type="ECO:0000256" key="5">
    <source>
        <dbReference type="ARBA" id="ARBA00022692"/>
    </source>
</evidence>
<accession>A0A1Q5PTR5</accession>
<comment type="caution">
    <text evidence="10">The sequence shown here is derived from an EMBL/GenBank/DDBJ whole genome shotgun (WGS) entry which is preliminary data.</text>
</comment>
<dbReference type="GO" id="GO:0005283">
    <property type="term" value="F:amino acid:sodium symporter activity"/>
    <property type="evidence" value="ECO:0007669"/>
    <property type="project" value="InterPro"/>
</dbReference>
<keyword evidence="11" id="KW-1185">Reference proteome</keyword>
<dbReference type="FunFam" id="1.20.1740.10:FF:000004">
    <property type="entry name" value="Sodium:alanine symporter family protein"/>
    <property type="match status" value="1"/>
</dbReference>
<keyword evidence="7 9" id="KW-1133">Transmembrane helix</keyword>
<keyword evidence="5 9" id="KW-0812">Transmembrane</keyword>
<feature type="transmembrane region" description="Helical" evidence="9">
    <location>
        <begin position="140"/>
        <end position="166"/>
    </location>
</feature>
<proteinExistence type="inferred from homology"/>
<dbReference type="Gene3D" id="1.20.1740.10">
    <property type="entry name" value="Amino acid/polyamine transporter I"/>
    <property type="match status" value="1"/>
</dbReference>
<evidence type="ECO:0000256" key="2">
    <source>
        <dbReference type="ARBA" id="ARBA00009261"/>
    </source>
</evidence>
<keyword evidence="3 9" id="KW-0813">Transport</keyword>